<dbReference type="InterPro" id="IPR052165">
    <property type="entry name" value="Membrane_assoc_protease"/>
</dbReference>
<dbReference type="Pfam" id="PF01957">
    <property type="entry name" value="NfeD"/>
    <property type="match status" value="1"/>
</dbReference>
<keyword evidence="4 5" id="KW-0472">Membrane</keyword>
<keyword evidence="2 5" id="KW-0812">Transmembrane</keyword>
<protein>
    <recommendedName>
        <fullName evidence="6">NfeD-like C-terminal domain-containing protein</fullName>
    </recommendedName>
</protein>
<dbReference type="PANTHER" id="PTHR33507:SF3">
    <property type="entry name" value="INNER MEMBRANE PROTEIN YBBJ"/>
    <property type="match status" value="1"/>
</dbReference>
<evidence type="ECO:0000313" key="7">
    <source>
        <dbReference type="EMBL" id="TDQ36186.1"/>
    </source>
</evidence>
<dbReference type="Proteomes" id="UP000294575">
    <property type="component" value="Unassembled WGS sequence"/>
</dbReference>
<keyword evidence="8" id="KW-1185">Reference proteome</keyword>
<dbReference type="Gene3D" id="2.40.50.140">
    <property type="entry name" value="Nucleic acid-binding proteins"/>
    <property type="match status" value="1"/>
</dbReference>
<proteinExistence type="predicted"/>
<organism evidence="7 8">
    <name type="scientific">Thiopseudomonas denitrificans</name>
    <dbReference type="NCBI Taxonomy" id="1501432"/>
    <lineage>
        <taxon>Bacteria</taxon>
        <taxon>Pseudomonadati</taxon>
        <taxon>Pseudomonadota</taxon>
        <taxon>Gammaproteobacteria</taxon>
        <taxon>Pseudomonadales</taxon>
        <taxon>Pseudomonadaceae</taxon>
        <taxon>Thiopseudomonas</taxon>
    </lineage>
</organism>
<evidence type="ECO:0000256" key="4">
    <source>
        <dbReference type="ARBA" id="ARBA00023136"/>
    </source>
</evidence>
<evidence type="ECO:0000259" key="6">
    <source>
        <dbReference type="Pfam" id="PF01957"/>
    </source>
</evidence>
<reference evidence="7 8" key="1">
    <citation type="submission" date="2019-03" db="EMBL/GenBank/DDBJ databases">
        <title>Genomic Encyclopedia of Type Strains, Phase IV (KMG-IV): sequencing the most valuable type-strain genomes for metagenomic binning, comparative biology and taxonomic classification.</title>
        <authorList>
            <person name="Goeker M."/>
        </authorList>
    </citation>
    <scope>NUCLEOTIDE SEQUENCE [LARGE SCALE GENOMIC DNA]</scope>
    <source>
        <strain evidence="7 8">DSM 28679</strain>
    </source>
</reference>
<dbReference type="AlphaFoldDB" id="A0A4R6TSY6"/>
<gene>
    <name evidence="7" type="ORF">DFQ45_11453</name>
</gene>
<evidence type="ECO:0000256" key="1">
    <source>
        <dbReference type="ARBA" id="ARBA00004141"/>
    </source>
</evidence>
<keyword evidence="3 5" id="KW-1133">Transmembrane helix</keyword>
<dbReference type="InterPro" id="IPR012340">
    <property type="entry name" value="NA-bd_OB-fold"/>
</dbReference>
<dbReference type="GO" id="GO:0005886">
    <property type="term" value="C:plasma membrane"/>
    <property type="evidence" value="ECO:0007669"/>
    <property type="project" value="TreeGrafter"/>
</dbReference>
<evidence type="ECO:0000256" key="5">
    <source>
        <dbReference type="SAM" id="Phobius"/>
    </source>
</evidence>
<comment type="subcellular location">
    <subcellularLocation>
        <location evidence="1">Membrane</location>
        <topology evidence="1">Multi-pass membrane protein</topology>
    </subcellularLocation>
</comment>
<feature type="transmembrane region" description="Helical" evidence="5">
    <location>
        <begin position="29"/>
        <end position="48"/>
    </location>
</feature>
<dbReference type="RefSeq" id="WP_166627900.1">
    <property type="nucleotide sequence ID" value="NZ_LNJZ01000005.1"/>
</dbReference>
<feature type="transmembrane region" description="Helical" evidence="5">
    <location>
        <begin position="54"/>
        <end position="72"/>
    </location>
</feature>
<evidence type="ECO:0000256" key="2">
    <source>
        <dbReference type="ARBA" id="ARBA00022692"/>
    </source>
</evidence>
<dbReference type="EMBL" id="SNYK01000014">
    <property type="protein sequence ID" value="TDQ36186.1"/>
    <property type="molecule type" value="Genomic_DNA"/>
</dbReference>
<comment type="caution">
    <text evidence="7">The sequence shown here is derived from an EMBL/GenBank/DDBJ whole genome shotgun (WGS) entry which is preliminary data.</text>
</comment>
<accession>A0A4R6TSY6</accession>
<dbReference type="PANTHER" id="PTHR33507">
    <property type="entry name" value="INNER MEMBRANE PROTEIN YBBJ"/>
    <property type="match status" value="1"/>
</dbReference>
<evidence type="ECO:0000256" key="3">
    <source>
        <dbReference type="ARBA" id="ARBA00022989"/>
    </source>
</evidence>
<dbReference type="InterPro" id="IPR002810">
    <property type="entry name" value="NfeD-like_C"/>
</dbReference>
<evidence type="ECO:0000313" key="8">
    <source>
        <dbReference type="Proteomes" id="UP000294575"/>
    </source>
</evidence>
<name>A0A4R6TSY6_9GAMM</name>
<feature type="domain" description="NfeD-like C-terminal" evidence="6">
    <location>
        <begin position="91"/>
        <end position="147"/>
    </location>
</feature>
<feature type="transmembrane region" description="Helical" evidence="5">
    <location>
        <begin position="6"/>
        <end position="22"/>
    </location>
</feature>
<sequence>MLELIFASHWYWLIAAALLLILEIIIPGIFLIWLGLGAALVGLFLLLVPGADPAWQLLALAASICIAVAAGLKWQKKLLHRQPQSLNLGLEGFIGRSARVSQAFVHGQGRVYLEDSTYAAVCNSAALSEGLPVVVTAVDGGLLVVEPERATPPPASH</sequence>